<dbReference type="EMBL" id="JASPKY010000132">
    <property type="protein sequence ID" value="KAK9731469.1"/>
    <property type="molecule type" value="Genomic_DNA"/>
</dbReference>
<evidence type="ECO:0000313" key="1">
    <source>
        <dbReference type="EMBL" id="KAK9731469.1"/>
    </source>
</evidence>
<comment type="caution">
    <text evidence="1">The sequence shown here is derived from an EMBL/GenBank/DDBJ whole genome shotgun (WGS) entry which is preliminary data.</text>
</comment>
<name>A0AAW1LBV8_POPJA</name>
<proteinExistence type="predicted"/>
<keyword evidence="2" id="KW-1185">Reference proteome</keyword>
<accession>A0AAW1LBV8</accession>
<organism evidence="1 2">
    <name type="scientific">Popillia japonica</name>
    <name type="common">Japanese beetle</name>
    <dbReference type="NCBI Taxonomy" id="7064"/>
    <lineage>
        <taxon>Eukaryota</taxon>
        <taxon>Metazoa</taxon>
        <taxon>Ecdysozoa</taxon>
        <taxon>Arthropoda</taxon>
        <taxon>Hexapoda</taxon>
        <taxon>Insecta</taxon>
        <taxon>Pterygota</taxon>
        <taxon>Neoptera</taxon>
        <taxon>Endopterygota</taxon>
        <taxon>Coleoptera</taxon>
        <taxon>Polyphaga</taxon>
        <taxon>Scarabaeiformia</taxon>
        <taxon>Scarabaeidae</taxon>
        <taxon>Rutelinae</taxon>
        <taxon>Popillia</taxon>
    </lineage>
</organism>
<gene>
    <name evidence="1" type="ORF">QE152_g13655</name>
</gene>
<reference evidence="1 2" key="1">
    <citation type="journal article" date="2024" name="BMC Genomics">
        <title>De novo assembly and annotation of Popillia japonica's genome with initial clues to its potential as an invasive pest.</title>
        <authorList>
            <person name="Cucini C."/>
            <person name="Boschi S."/>
            <person name="Funari R."/>
            <person name="Cardaioli E."/>
            <person name="Iannotti N."/>
            <person name="Marturano G."/>
            <person name="Paoli F."/>
            <person name="Bruttini M."/>
            <person name="Carapelli A."/>
            <person name="Frati F."/>
            <person name="Nardi F."/>
        </authorList>
    </citation>
    <scope>NUCLEOTIDE SEQUENCE [LARGE SCALE GENOMIC DNA]</scope>
    <source>
        <strain evidence="1">DMR45628</strain>
    </source>
</reference>
<evidence type="ECO:0000313" key="2">
    <source>
        <dbReference type="Proteomes" id="UP001458880"/>
    </source>
</evidence>
<dbReference type="AlphaFoldDB" id="A0AAW1LBV8"/>
<sequence>MKDNKHFVMPNRSLVHREKKRVEEEMRRIQFIGEKEKDEEGEYPLLFVACFTPTNKRDGYQIINAVDSCCPSSEWLNTNTVKGVISGHSWFQCFRPTMGDVGLEYSERCHKRTLMVPVFSSDYGRCRLIG</sequence>
<dbReference type="Proteomes" id="UP001458880">
    <property type="component" value="Unassembled WGS sequence"/>
</dbReference>
<protein>
    <submittedName>
        <fullName evidence="1">Uncharacterized protein</fullName>
    </submittedName>
</protein>